<feature type="binding site" evidence="3">
    <location>
        <position position="329"/>
    </location>
    <ligand>
        <name>CTP</name>
        <dbReference type="ChEBI" id="CHEBI:37563"/>
    </ligand>
</feature>
<dbReference type="Gene3D" id="3.40.50.10300">
    <property type="entry name" value="CoaB-like"/>
    <property type="match status" value="1"/>
</dbReference>
<organism evidence="7 8">
    <name type="scientific">Tepidiforma thermophila (strain KCTC 52669 / CGMCC 1.13589 / G233)</name>
    <dbReference type="NCBI Taxonomy" id="2761530"/>
    <lineage>
        <taxon>Bacteria</taxon>
        <taxon>Bacillati</taxon>
        <taxon>Chloroflexota</taxon>
        <taxon>Tepidiformia</taxon>
        <taxon>Tepidiformales</taxon>
        <taxon>Tepidiformaceae</taxon>
        <taxon>Tepidiforma</taxon>
    </lineage>
</organism>
<accession>A0A2A9HD31</accession>
<dbReference type="Proteomes" id="UP000223071">
    <property type="component" value="Unassembled WGS sequence"/>
</dbReference>
<sequence length="414" mass="43884">MSDFTPRDLPLQGRHIVLGVTGSISCYKAADLASKLRQSGADVEVVMTPAATRFIAPLTFKSLTGRDVVVDMFDAAETEAHVEVARRADAMVIAPATADCLASLAHGFAGDMVALTALATAAPVLVAPAMDSQMWEHPATRENIAILRDRGVEVVGPMIGRLASGRTGPGRLAEVPEILGALRLLLGQRSGDLSGRRIVVSAGGTHEPIDPVRFVGNRSTGKMGFAIAEAARDRGAFVTLVAGPVALETPWGVHRVDVQTVREMLVALEQAAADSDAIIMAAAPADFRPASPADHKIKKAPGQERLVIELEQNPDIIASIPGGGIRVGFAAETRNLAEYARQKLPAKRLHFIVANDVSAPGSGFGTETNQVVIFHDDGRVEEFPLLSKYAVAHLILDRVLERLAARERPATPPA</sequence>
<dbReference type="Pfam" id="PF04127">
    <property type="entry name" value="DFP"/>
    <property type="match status" value="1"/>
</dbReference>
<feature type="domain" description="DNA/pantothenate metabolism flavoprotein C-terminal" evidence="6">
    <location>
        <begin position="193"/>
        <end position="401"/>
    </location>
</feature>
<keyword evidence="3" id="KW-0479">Metal-binding</keyword>
<dbReference type="GO" id="GO:0004632">
    <property type="term" value="F:phosphopantothenate--cysteine ligase activity"/>
    <property type="evidence" value="ECO:0007669"/>
    <property type="project" value="UniProtKB-UniRule"/>
</dbReference>
<dbReference type="UniPathway" id="UPA00241">
    <property type="reaction ID" value="UER00353"/>
</dbReference>
<feature type="binding site" evidence="3">
    <location>
        <position position="343"/>
    </location>
    <ligand>
        <name>CTP</name>
        <dbReference type="ChEBI" id="CHEBI:37563"/>
    </ligand>
</feature>
<dbReference type="NCBIfam" id="TIGR00521">
    <property type="entry name" value="coaBC_dfp"/>
    <property type="match status" value="1"/>
</dbReference>
<feature type="domain" description="Flavoprotein" evidence="5">
    <location>
        <begin position="15"/>
        <end position="181"/>
    </location>
</feature>
<dbReference type="AlphaFoldDB" id="A0A2A9HD31"/>
<dbReference type="HAMAP" id="MF_02225">
    <property type="entry name" value="CoaBC"/>
    <property type="match status" value="1"/>
</dbReference>
<dbReference type="InterPro" id="IPR036551">
    <property type="entry name" value="Flavin_trans-like"/>
</dbReference>
<dbReference type="EMBL" id="PDJQ01000001">
    <property type="protein sequence ID" value="PFG73071.1"/>
    <property type="molecule type" value="Genomic_DNA"/>
</dbReference>
<dbReference type="PANTHER" id="PTHR14359:SF6">
    <property type="entry name" value="PHOSPHOPANTOTHENOYLCYSTEINE DECARBOXYLASE"/>
    <property type="match status" value="1"/>
</dbReference>
<dbReference type="SUPFAM" id="SSF52507">
    <property type="entry name" value="Homo-oligomeric flavin-containing Cys decarboxylases, HFCD"/>
    <property type="match status" value="1"/>
</dbReference>
<feature type="binding site" evidence="3">
    <location>
        <position position="296"/>
    </location>
    <ligand>
        <name>CTP</name>
        <dbReference type="ChEBI" id="CHEBI:37563"/>
    </ligand>
</feature>
<evidence type="ECO:0000259" key="5">
    <source>
        <dbReference type="Pfam" id="PF02441"/>
    </source>
</evidence>
<dbReference type="EC" id="6.3.2.5" evidence="3"/>
<proteinExistence type="inferred from homology"/>
<comment type="function">
    <text evidence="4">Catalyzes two steps in the biosynthesis of coenzyme A. In the first step cysteine is conjugated to 4'-phosphopantothenate to form 4-phosphopantothenoylcysteine, in the latter compound is decarboxylated to form 4'-phosphopantotheine.</text>
</comment>
<keyword evidence="3 4" id="KW-0285">Flavoprotein</keyword>
<evidence type="ECO:0000256" key="4">
    <source>
        <dbReference type="RuleBase" id="RU364078"/>
    </source>
</evidence>
<dbReference type="InterPro" id="IPR003382">
    <property type="entry name" value="Flavoprotein"/>
</dbReference>
<evidence type="ECO:0000256" key="2">
    <source>
        <dbReference type="ARBA" id="ARBA00023239"/>
    </source>
</evidence>
<dbReference type="Gene3D" id="3.40.50.1950">
    <property type="entry name" value="Flavin prenyltransferase-like"/>
    <property type="match status" value="1"/>
</dbReference>
<comment type="caution">
    <text evidence="7">The sequence shown here is derived from an EMBL/GenBank/DDBJ whole genome shotgun (WGS) entry which is preliminary data.</text>
</comment>
<keyword evidence="1 3" id="KW-0210">Decarboxylase</keyword>
<dbReference type="GO" id="GO:0071513">
    <property type="term" value="C:phosphopantothenoylcysteine decarboxylase complex"/>
    <property type="evidence" value="ECO:0007669"/>
    <property type="project" value="TreeGrafter"/>
</dbReference>
<feature type="region of interest" description="Phosphopantothenate--cysteine ligase" evidence="3">
    <location>
        <begin position="198"/>
        <end position="414"/>
    </location>
</feature>
<evidence type="ECO:0000313" key="7">
    <source>
        <dbReference type="EMBL" id="PFG73071.1"/>
    </source>
</evidence>
<dbReference type="PANTHER" id="PTHR14359">
    <property type="entry name" value="HOMO-OLIGOMERIC FLAVIN CONTAINING CYS DECARBOXYLASE FAMILY"/>
    <property type="match status" value="1"/>
</dbReference>
<dbReference type="InterPro" id="IPR005252">
    <property type="entry name" value="CoaBC"/>
</dbReference>
<comment type="pathway">
    <text evidence="3 4">Cofactor biosynthesis; coenzyme A biosynthesis; CoA from (R)-pantothenate: step 2/5.</text>
</comment>
<comment type="cofactor">
    <cofactor evidence="3">
        <name>FMN</name>
        <dbReference type="ChEBI" id="CHEBI:58210"/>
    </cofactor>
    <text evidence="3">Binds 1 FMN per subunit.</text>
</comment>
<evidence type="ECO:0000313" key="8">
    <source>
        <dbReference type="Proteomes" id="UP000223071"/>
    </source>
</evidence>
<dbReference type="InterPro" id="IPR035929">
    <property type="entry name" value="CoaB-like_sf"/>
</dbReference>
<comment type="pathway">
    <text evidence="3 4">Cofactor biosynthesis; coenzyme A biosynthesis; CoA from (R)-pantothenate: step 3/5.</text>
</comment>
<dbReference type="PROSITE" id="PS51257">
    <property type="entry name" value="PROKAR_LIPOPROTEIN"/>
    <property type="match status" value="1"/>
</dbReference>
<keyword evidence="3 4" id="KW-0436">Ligase</keyword>
<dbReference type="GO" id="GO:0046872">
    <property type="term" value="F:metal ion binding"/>
    <property type="evidence" value="ECO:0007669"/>
    <property type="project" value="UniProtKB-KW"/>
</dbReference>
<keyword evidence="2 3" id="KW-0456">Lyase</keyword>
<keyword evidence="8" id="KW-1185">Reference proteome</keyword>
<feature type="region of interest" description="Phosphopantothenoylcysteine decarboxylase" evidence="3">
    <location>
        <begin position="1"/>
        <end position="197"/>
    </location>
</feature>
<comment type="similarity">
    <text evidence="3 4">In the N-terminal section; belongs to the HFCD (homo-oligomeric flavin containing Cys decarboxylase) superfamily.</text>
</comment>
<reference evidence="7 8" key="1">
    <citation type="submission" date="2017-09" db="EMBL/GenBank/DDBJ databases">
        <title>Sequencing the genomes of two abundant thermophiles in Great Basin hot springs: Thermocrinis jamiesonii and novel Chloroflexi Thermoflexus hugenholtzii.</title>
        <authorList>
            <person name="Hedlund B."/>
        </authorList>
    </citation>
    <scope>NUCLEOTIDE SEQUENCE [LARGE SCALE GENOMIC DNA]</scope>
    <source>
        <strain evidence="7 8">G233</strain>
    </source>
</reference>
<feature type="binding site" evidence="3">
    <location>
        <position position="347"/>
    </location>
    <ligand>
        <name>CTP</name>
        <dbReference type="ChEBI" id="CHEBI:37563"/>
    </ligand>
</feature>
<dbReference type="Pfam" id="PF02441">
    <property type="entry name" value="Flavoprotein"/>
    <property type="match status" value="1"/>
</dbReference>
<comment type="catalytic activity">
    <reaction evidence="3 4">
        <text>N-[(R)-4-phosphopantothenoyl]-L-cysteine + H(+) = (R)-4'-phosphopantetheine + CO2</text>
        <dbReference type="Rhea" id="RHEA:16793"/>
        <dbReference type="ChEBI" id="CHEBI:15378"/>
        <dbReference type="ChEBI" id="CHEBI:16526"/>
        <dbReference type="ChEBI" id="CHEBI:59458"/>
        <dbReference type="ChEBI" id="CHEBI:61723"/>
        <dbReference type="EC" id="4.1.1.36"/>
    </reaction>
</comment>
<dbReference type="SUPFAM" id="SSF102645">
    <property type="entry name" value="CoaB-like"/>
    <property type="match status" value="1"/>
</dbReference>
<comment type="catalytic activity">
    <reaction evidence="3 4">
        <text>(R)-4'-phosphopantothenate + L-cysteine + CTP = N-[(R)-4-phosphopantothenoyl]-L-cysteine + CMP + diphosphate + H(+)</text>
        <dbReference type="Rhea" id="RHEA:19397"/>
        <dbReference type="ChEBI" id="CHEBI:10986"/>
        <dbReference type="ChEBI" id="CHEBI:15378"/>
        <dbReference type="ChEBI" id="CHEBI:33019"/>
        <dbReference type="ChEBI" id="CHEBI:35235"/>
        <dbReference type="ChEBI" id="CHEBI:37563"/>
        <dbReference type="ChEBI" id="CHEBI:59458"/>
        <dbReference type="ChEBI" id="CHEBI:60377"/>
        <dbReference type="EC" id="6.3.2.5"/>
    </reaction>
</comment>
<dbReference type="RefSeq" id="WP_098502554.1">
    <property type="nucleotide sequence ID" value="NZ_PDJQ01000001.1"/>
</dbReference>
<feature type="binding site" evidence="3">
    <location>
        <begin position="314"/>
        <end position="317"/>
    </location>
    <ligand>
        <name>CTP</name>
        <dbReference type="ChEBI" id="CHEBI:37563"/>
    </ligand>
</feature>
<evidence type="ECO:0000256" key="1">
    <source>
        <dbReference type="ARBA" id="ARBA00022793"/>
    </source>
</evidence>
<comment type="cofactor">
    <cofactor evidence="3">
        <name>Mg(2+)</name>
        <dbReference type="ChEBI" id="CHEBI:18420"/>
    </cofactor>
</comment>
<dbReference type="GO" id="GO:0015941">
    <property type="term" value="P:pantothenate catabolic process"/>
    <property type="evidence" value="ECO:0007669"/>
    <property type="project" value="InterPro"/>
</dbReference>
<comment type="function">
    <text evidence="3">Catalyzes two sequential steps in the biosynthesis of coenzyme A. In the first step cysteine is conjugated to 4'-phosphopantothenate to form 4-phosphopantothenoylcysteine. In the second step the latter compound is decarboxylated to form 4'-phosphopantotheine.</text>
</comment>
<dbReference type="GO" id="GO:0015937">
    <property type="term" value="P:coenzyme A biosynthetic process"/>
    <property type="evidence" value="ECO:0007669"/>
    <property type="project" value="UniProtKB-UniRule"/>
</dbReference>
<name>A0A2A9HD31_TEPT2</name>
<dbReference type="InterPro" id="IPR007085">
    <property type="entry name" value="DNA/pantothenate-metab_flavo_C"/>
</dbReference>
<evidence type="ECO:0000256" key="3">
    <source>
        <dbReference type="HAMAP-Rule" id="MF_02225"/>
    </source>
</evidence>
<dbReference type="GO" id="GO:0004633">
    <property type="term" value="F:phosphopantothenoylcysteine decarboxylase activity"/>
    <property type="evidence" value="ECO:0007669"/>
    <property type="project" value="UniProtKB-UniRule"/>
</dbReference>
<dbReference type="EC" id="4.1.1.36" evidence="3"/>
<keyword evidence="3" id="KW-0511">Multifunctional enzyme</keyword>
<dbReference type="GO" id="GO:0010181">
    <property type="term" value="F:FMN binding"/>
    <property type="evidence" value="ECO:0007669"/>
    <property type="project" value="UniProtKB-UniRule"/>
</dbReference>
<evidence type="ECO:0000259" key="6">
    <source>
        <dbReference type="Pfam" id="PF04127"/>
    </source>
</evidence>
<protein>
    <recommendedName>
        <fullName evidence="3">Coenzyme A biosynthesis bifunctional protein CoaBC</fullName>
    </recommendedName>
    <alternativeName>
        <fullName evidence="3">DNA/pantothenate metabolism flavoprotein</fullName>
    </alternativeName>
    <alternativeName>
        <fullName evidence="3">Phosphopantothenoylcysteine synthetase/decarboxylase</fullName>
        <shortName evidence="3">PPCS-PPCDC</shortName>
    </alternativeName>
    <domain>
        <recommendedName>
            <fullName evidence="3">Phosphopantothenoylcysteine decarboxylase</fullName>
            <shortName evidence="3">PPC decarboxylase</shortName>
            <shortName evidence="3">PPC-DC</shortName>
            <ecNumber evidence="3">4.1.1.36</ecNumber>
        </recommendedName>
        <alternativeName>
            <fullName evidence="3">CoaC</fullName>
        </alternativeName>
    </domain>
    <domain>
        <recommendedName>
            <fullName evidence="3">Phosphopantothenate--cysteine ligase</fullName>
            <ecNumber evidence="3">6.3.2.5</ecNumber>
        </recommendedName>
        <alternativeName>
            <fullName evidence="3">CoaB</fullName>
        </alternativeName>
        <alternativeName>
            <fullName evidence="3">Phosphopantothenoylcysteine synthetase</fullName>
            <shortName evidence="3">PPC synthetase</shortName>
            <shortName evidence="3">PPC-S</shortName>
        </alternativeName>
    </domain>
</protein>
<feature type="binding site" evidence="3">
    <location>
        <position position="286"/>
    </location>
    <ligand>
        <name>CTP</name>
        <dbReference type="ChEBI" id="CHEBI:37563"/>
    </ligand>
</feature>
<keyword evidence="3 4" id="KW-0288">FMN</keyword>
<gene>
    <name evidence="3" type="primary">coaBC</name>
    <name evidence="7" type="ORF">A9A59_0264</name>
</gene>
<comment type="similarity">
    <text evidence="3 4">In the C-terminal section; belongs to the PPC synthetase family.</text>
</comment>
<comment type="caution">
    <text evidence="3">Lacks conserved residue(s) required for the propagation of feature annotation.</text>
</comment>
<keyword evidence="3" id="KW-0460">Magnesium</keyword>